<feature type="transmembrane region" description="Helical" evidence="1">
    <location>
        <begin position="322"/>
        <end position="339"/>
    </location>
</feature>
<feature type="transmembrane region" description="Helical" evidence="1">
    <location>
        <begin position="753"/>
        <end position="772"/>
    </location>
</feature>
<gene>
    <name evidence="2" type="ORF">GII36_05300</name>
</gene>
<feature type="transmembrane region" description="Helical" evidence="1">
    <location>
        <begin position="909"/>
        <end position="926"/>
    </location>
</feature>
<evidence type="ECO:0000313" key="2">
    <source>
        <dbReference type="EMBL" id="QHN43234.1"/>
    </source>
</evidence>
<dbReference type="RefSeq" id="WP_260763212.1">
    <property type="nucleotide sequence ID" value="NZ_CP045921.1"/>
</dbReference>
<feature type="transmembrane region" description="Helical" evidence="1">
    <location>
        <begin position="377"/>
        <end position="398"/>
    </location>
</feature>
<dbReference type="EMBL" id="CP045921">
    <property type="protein sequence ID" value="QHN43234.1"/>
    <property type="molecule type" value="Genomic_DNA"/>
</dbReference>
<feature type="transmembrane region" description="Helical" evidence="1">
    <location>
        <begin position="595"/>
        <end position="614"/>
    </location>
</feature>
<feature type="transmembrane region" description="Helical" evidence="1">
    <location>
        <begin position="489"/>
        <end position="507"/>
    </location>
</feature>
<accession>A0A857MKU2</accession>
<keyword evidence="3" id="KW-1185">Reference proteome</keyword>
<feature type="transmembrane region" description="Helical" evidence="1">
    <location>
        <begin position="134"/>
        <end position="154"/>
    </location>
</feature>
<evidence type="ECO:0008006" key="4">
    <source>
        <dbReference type="Google" id="ProtNLM"/>
    </source>
</evidence>
<dbReference type="Proteomes" id="UP001059824">
    <property type="component" value="Chromosome"/>
</dbReference>
<feature type="transmembrane region" description="Helical" evidence="1">
    <location>
        <begin position="414"/>
        <end position="432"/>
    </location>
</feature>
<keyword evidence="1" id="KW-0472">Membrane</keyword>
<feature type="transmembrane region" description="Helical" evidence="1">
    <location>
        <begin position="519"/>
        <end position="540"/>
    </location>
</feature>
<keyword evidence="1" id="KW-0812">Transmembrane</keyword>
<feature type="transmembrane region" description="Helical" evidence="1">
    <location>
        <begin position="463"/>
        <end position="483"/>
    </location>
</feature>
<dbReference type="KEGG" id="mama:GII36_05300"/>
<name>A0A857MKU2_9BACT</name>
<evidence type="ECO:0000256" key="1">
    <source>
        <dbReference type="SAM" id="Phobius"/>
    </source>
</evidence>
<sequence>MSFLWFVLALIFFCLWLSARSKSKGTQQSADYGQGYWDGYRAFGDKVSELLHSNTLSKNSLQQLVDEGNGVGRDEAGRTERREELGIIPEGVDEYDGEYATQPVAASVAASQPVLSEADVAARKQKETLQNLNILLYVASFLIVAAAALFVTLVMPAGVKLFSLIFVTAAFYISGLVLYRNSERLRPAAVAFVGTGLAILPFIGFALTSLGGLSGEMAWLITSLVGLGAYAYAAMRLQSELVSYLTMAFVLSLALSAVSTLSLSLVWYFIVTIGVSLLCNSLHILWPKLLPDIFARPVEQTGQLTTPVALVASLLVASEMDLYMYEVLYGVATAHYLVVWLEKRELLYEMIVRVLAHITLLIIAADITGVTRGVEGAATWFGAWMLGLAAGQATYSLLRVRPHGDEQAAQLERVFLIGSFALMLSSMCWWVTDTHATRWTAGALTVIGLTALGATLRLREAGWAYIGLAASALLPYVLGRFVVDPALSYEVLAGGFTILALFALMGLERVRAIGKSVSVQTMLTASVAVYALLVSMSGALSYEGVTIGWTTLLTAGLFVTLSYLLRAVVVELMGAFFGIISVAAWVYESSIGSEWQLFVAATISAALLAVGAWIHHFNRENERRNLLACTGAAVLASLVFTVIGSELVVTRAATLVLLAAGLAGLALRQIVRTPGSVLQQLGQLVYFGYPVLALVTAWQAGMGWFTLALAVLTAVLWIGSCLEKLPALLVVGNLVFVGMLSALWYWLEFDPNWQVHGTMWVAAAVFYLVYWFMHDHKDSWRQWVSLLSVFVALGFSTFAGLFATEIEFVLAAVGSLFVGAVAFAIQGYLEGKRDHMETAVYVGTFAVQRMVSVLIPETNLVVYGHWWAVTIALMAWWRSDNYKPRAIVALSLVTGSTGIYAFMGEPGYPMLFLVEHLVVLIAGAVLRKAWAMWWGVISVVLAVLYFLRDYTFLAPLFLGILLIIFVVWRLTKIGKR</sequence>
<feature type="transmembrane region" description="Helical" evidence="1">
    <location>
        <begin position="931"/>
        <end position="947"/>
    </location>
</feature>
<feature type="transmembrane region" description="Helical" evidence="1">
    <location>
        <begin position="784"/>
        <end position="802"/>
    </location>
</feature>
<dbReference type="AlphaFoldDB" id="A0A857MKU2"/>
<feature type="transmembrane region" description="Helical" evidence="1">
    <location>
        <begin position="704"/>
        <end position="722"/>
    </location>
</feature>
<feature type="transmembrane region" description="Helical" evidence="1">
    <location>
        <begin position="886"/>
        <end position="903"/>
    </location>
</feature>
<feature type="transmembrane region" description="Helical" evidence="1">
    <location>
        <begin position="727"/>
        <end position="747"/>
    </location>
</feature>
<feature type="transmembrane region" description="Helical" evidence="1">
    <location>
        <begin position="438"/>
        <end position="456"/>
    </location>
</feature>
<feature type="transmembrane region" description="Helical" evidence="1">
    <location>
        <begin position="161"/>
        <end position="179"/>
    </location>
</feature>
<keyword evidence="1" id="KW-1133">Transmembrane helix</keyword>
<protein>
    <recommendedName>
        <fullName evidence="4">DUF2339 domain-containing protein</fullName>
    </recommendedName>
</protein>
<feature type="transmembrane region" description="Helical" evidence="1">
    <location>
        <begin position="217"/>
        <end position="235"/>
    </location>
</feature>
<evidence type="ECO:0000313" key="3">
    <source>
        <dbReference type="Proteomes" id="UP001059824"/>
    </source>
</evidence>
<feature type="transmembrane region" description="Helical" evidence="1">
    <location>
        <begin position="626"/>
        <end position="643"/>
    </location>
</feature>
<feature type="transmembrane region" description="Helical" evidence="1">
    <location>
        <begin position="546"/>
        <end position="565"/>
    </location>
</feature>
<feature type="transmembrane region" description="Helical" evidence="1">
    <location>
        <begin position="185"/>
        <end position="210"/>
    </location>
</feature>
<proteinExistence type="predicted"/>
<feature type="transmembrane region" description="Helical" evidence="1">
    <location>
        <begin position="808"/>
        <end position="829"/>
    </location>
</feature>
<feature type="transmembrane region" description="Helical" evidence="1">
    <location>
        <begin position="953"/>
        <end position="971"/>
    </location>
</feature>
<feature type="transmembrane region" description="Helical" evidence="1">
    <location>
        <begin position="572"/>
        <end position="589"/>
    </location>
</feature>
<organism evidence="2 3">
    <name type="scientific">Candidatus Mycosynbacter amalyticus</name>
    <dbReference type="NCBI Taxonomy" id="2665156"/>
    <lineage>
        <taxon>Bacteria</taxon>
        <taxon>Candidatus Saccharimonadota</taxon>
        <taxon>Candidatus Saccharimonadota incertae sedis</taxon>
        <taxon>Candidatus Mycosynbacter</taxon>
    </lineage>
</organism>
<reference evidence="2" key="1">
    <citation type="journal article" date="2021" name="Nat. Microbiol.">
        <title>Cocultivation of an ultrasmall environmental parasitic bacterium with lytic ability against bacteria associated with wastewater foams.</title>
        <authorList>
            <person name="Batinovic S."/>
            <person name="Rose J.J.A."/>
            <person name="Ratcliffe J."/>
            <person name="Seviour R.J."/>
            <person name="Petrovski S."/>
        </authorList>
    </citation>
    <scope>NUCLEOTIDE SEQUENCE</scope>
    <source>
        <strain evidence="2">JR1</strain>
    </source>
</reference>
<feature type="transmembrane region" description="Helical" evidence="1">
    <location>
        <begin position="346"/>
        <end position="365"/>
    </location>
</feature>